<proteinExistence type="predicted"/>
<dbReference type="EMBL" id="BAABDQ010000004">
    <property type="protein sequence ID" value="GAA3542987.1"/>
    <property type="molecule type" value="Genomic_DNA"/>
</dbReference>
<evidence type="ECO:0000313" key="1">
    <source>
        <dbReference type="EMBL" id="GAA3542987.1"/>
    </source>
</evidence>
<dbReference type="RefSeq" id="WP_345561083.1">
    <property type="nucleotide sequence ID" value="NZ_BAABDQ010000004.1"/>
</dbReference>
<sequence>MQVDDGQATLAGNRWRARRSYARPLPGGAELVRVWRRRKPAELRARLDGGPLAVWGEDDVLHVLWQGAKARLVTGLQLPLWPVKGADDLWEVSVRVRHLDTAVISITVLPADDDEAQEVERIWHGSRAAPAPPAADPLAGTVTTRTIESRSLGGPREVTIYRPHGAAGPMPLCLLADGQSTTGYAGVLEAAISAGVLPPITLAGLHSDAGGELPDGRTREYVLPFDPVRFGRHLAFAVDEVLPDLPEATCVITAGFSNGAAFALAAADRRPDRIAAAVALSPNLLPGQLVAGVRTPRYLAAGTIEPGFRECARMLAERLTERGVEHVHQEWQGGHDPYWWRVHLVAGLAWLTRGPLLP</sequence>
<evidence type="ECO:0000313" key="2">
    <source>
        <dbReference type="Proteomes" id="UP001500630"/>
    </source>
</evidence>
<name>A0ABP6W0T5_9ACTN</name>
<dbReference type="PANTHER" id="PTHR48098">
    <property type="entry name" value="ENTEROCHELIN ESTERASE-RELATED"/>
    <property type="match status" value="1"/>
</dbReference>
<keyword evidence="2" id="KW-1185">Reference proteome</keyword>
<dbReference type="SUPFAM" id="SSF53474">
    <property type="entry name" value="alpha/beta-Hydrolases"/>
    <property type="match status" value="1"/>
</dbReference>
<dbReference type="InterPro" id="IPR050583">
    <property type="entry name" value="Mycobacterial_A85_antigen"/>
</dbReference>
<accession>A0ABP6W0T5</accession>
<dbReference type="PANTHER" id="PTHR48098:SF3">
    <property type="entry name" value="IRON(III) ENTEROBACTIN ESTERASE"/>
    <property type="match status" value="1"/>
</dbReference>
<dbReference type="Proteomes" id="UP001500630">
    <property type="component" value="Unassembled WGS sequence"/>
</dbReference>
<gene>
    <name evidence="1" type="ORF">GCM10022419_023950</name>
</gene>
<evidence type="ECO:0008006" key="3">
    <source>
        <dbReference type="Google" id="ProtNLM"/>
    </source>
</evidence>
<protein>
    <recommendedName>
        <fullName evidence="3">Esterase</fullName>
    </recommendedName>
</protein>
<reference evidence="2" key="1">
    <citation type="journal article" date="2019" name="Int. J. Syst. Evol. Microbiol.">
        <title>The Global Catalogue of Microorganisms (GCM) 10K type strain sequencing project: providing services to taxonomists for standard genome sequencing and annotation.</title>
        <authorList>
            <consortium name="The Broad Institute Genomics Platform"/>
            <consortium name="The Broad Institute Genome Sequencing Center for Infectious Disease"/>
            <person name="Wu L."/>
            <person name="Ma J."/>
        </authorList>
    </citation>
    <scope>NUCLEOTIDE SEQUENCE [LARGE SCALE GENOMIC DNA]</scope>
    <source>
        <strain evidence="2">JCM 17326</strain>
    </source>
</reference>
<dbReference type="Gene3D" id="3.40.50.1820">
    <property type="entry name" value="alpha/beta hydrolase"/>
    <property type="match status" value="1"/>
</dbReference>
<organism evidence="1 2">
    <name type="scientific">Nonomuraea rosea</name>
    <dbReference type="NCBI Taxonomy" id="638574"/>
    <lineage>
        <taxon>Bacteria</taxon>
        <taxon>Bacillati</taxon>
        <taxon>Actinomycetota</taxon>
        <taxon>Actinomycetes</taxon>
        <taxon>Streptosporangiales</taxon>
        <taxon>Streptosporangiaceae</taxon>
        <taxon>Nonomuraea</taxon>
    </lineage>
</organism>
<comment type="caution">
    <text evidence="1">The sequence shown here is derived from an EMBL/GenBank/DDBJ whole genome shotgun (WGS) entry which is preliminary data.</text>
</comment>
<dbReference type="InterPro" id="IPR029058">
    <property type="entry name" value="AB_hydrolase_fold"/>
</dbReference>